<comment type="caution">
    <text evidence="1">The sequence shown here is derived from an EMBL/GenBank/DDBJ whole genome shotgun (WGS) entry which is preliminary data.</text>
</comment>
<name>A0ABU7EVX7_9TELE</name>
<sequence length="115" mass="12704">MPLGLGVHGWICSGIDSWQRDLGLLHCGCWVVPLRLSSVLLWGGDSSPSNGPHGVPVLWGAFGCLLLRCPLCLSQVCGSSHLLLHIFIEEPYILKRTYTHRCLDSGVNRYTDVLY</sequence>
<reference evidence="1 2" key="1">
    <citation type="submission" date="2021-06" db="EMBL/GenBank/DDBJ databases">
        <authorList>
            <person name="Palmer J.M."/>
        </authorList>
    </citation>
    <scope>NUCLEOTIDE SEQUENCE [LARGE SCALE GENOMIC DNA]</scope>
    <source>
        <strain evidence="1 2">CL_MEX2019</strain>
        <tissue evidence="1">Muscle</tissue>
    </source>
</reference>
<evidence type="ECO:0000313" key="1">
    <source>
        <dbReference type="EMBL" id="MED6290834.1"/>
    </source>
</evidence>
<dbReference type="Proteomes" id="UP001352852">
    <property type="component" value="Unassembled WGS sequence"/>
</dbReference>
<dbReference type="EMBL" id="JAHUTJ010067051">
    <property type="protein sequence ID" value="MED6290834.1"/>
    <property type="molecule type" value="Genomic_DNA"/>
</dbReference>
<organism evidence="1 2">
    <name type="scientific">Characodon lateralis</name>
    <dbReference type="NCBI Taxonomy" id="208331"/>
    <lineage>
        <taxon>Eukaryota</taxon>
        <taxon>Metazoa</taxon>
        <taxon>Chordata</taxon>
        <taxon>Craniata</taxon>
        <taxon>Vertebrata</taxon>
        <taxon>Euteleostomi</taxon>
        <taxon>Actinopterygii</taxon>
        <taxon>Neopterygii</taxon>
        <taxon>Teleostei</taxon>
        <taxon>Neoteleostei</taxon>
        <taxon>Acanthomorphata</taxon>
        <taxon>Ovalentaria</taxon>
        <taxon>Atherinomorphae</taxon>
        <taxon>Cyprinodontiformes</taxon>
        <taxon>Goodeidae</taxon>
        <taxon>Characodon</taxon>
    </lineage>
</organism>
<proteinExistence type="predicted"/>
<evidence type="ECO:0000313" key="2">
    <source>
        <dbReference type="Proteomes" id="UP001352852"/>
    </source>
</evidence>
<gene>
    <name evidence="1" type="ORF">CHARACLAT_017489</name>
</gene>
<accession>A0ABU7EVX7</accession>
<keyword evidence="2" id="KW-1185">Reference proteome</keyword>
<protein>
    <submittedName>
        <fullName evidence="1">Uncharacterized protein</fullName>
    </submittedName>
</protein>